<comment type="caution">
    <text evidence="3">The sequence shown here is derived from an EMBL/GenBank/DDBJ whole genome shotgun (WGS) entry which is preliminary data.</text>
</comment>
<organism evidence="3 4">
    <name type="scientific">Brevundimonas basaltis</name>
    <dbReference type="NCBI Taxonomy" id="472166"/>
    <lineage>
        <taxon>Bacteria</taxon>
        <taxon>Pseudomonadati</taxon>
        <taxon>Pseudomonadota</taxon>
        <taxon>Alphaproteobacteria</taxon>
        <taxon>Caulobacterales</taxon>
        <taxon>Caulobacteraceae</taxon>
        <taxon>Brevundimonas</taxon>
    </lineage>
</organism>
<dbReference type="EMBL" id="JACHFZ010000003">
    <property type="protein sequence ID" value="MBB5292075.1"/>
    <property type="molecule type" value="Genomic_DNA"/>
</dbReference>
<dbReference type="Pfam" id="PF00239">
    <property type="entry name" value="Resolvase"/>
    <property type="match status" value="1"/>
</dbReference>
<dbReference type="PROSITE" id="PS51737">
    <property type="entry name" value="RECOMBINASE_DNA_BIND"/>
    <property type="match status" value="1"/>
</dbReference>
<feature type="domain" description="Resolvase/invertase-type recombinase catalytic" evidence="1">
    <location>
        <begin position="8"/>
        <end position="160"/>
    </location>
</feature>
<dbReference type="Pfam" id="PF07508">
    <property type="entry name" value="Recombinase"/>
    <property type="match status" value="1"/>
</dbReference>
<dbReference type="PROSITE" id="PS51736">
    <property type="entry name" value="RECOMBINASES_3"/>
    <property type="match status" value="1"/>
</dbReference>
<reference evidence="3 4" key="1">
    <citation type="submission" date="2020-08" db="EMBL/GenBank/DDBJ databases">
        <title>Genomic Encyclopedia of Type Strains, Phase IV (KMG-IV): sequencing the most valuable type-strain genomes for metagenomic binning, comparative biology and taxonomic classification.</title>
        <authorList>
            <person name="Goeker M."/>
        </authorList>
    </citation>
    <scope>NUCLEOTIDE SEQUENCE [LARGE SCALE GENOMIC DNA]</scope>
    <source>
        <strain evidence="3 4">DSM 25335</strain>
    </source>
</reference>
<gene>
    <name evidence="3" type="ORF">HNQ67_001595</name>
</gene>
<evidence type="ECO:0000259" key="1">
    <source>
        <dbReference type="PROSITE" id="PS51736"/>
    </source>
</evidence>
<sequence length="559" mass="62540">MEHRNRVRCAVYTRKSSEEGLSQSFNSLHAQREYCEAYIKSQGGEGWTVVRQRYEDGGFSGASMARPGLERLLSDIDAKLIDAVVVYKVDRLTRSLADFARILERLDKQRVAFVSVTQAFNTNSSMGRLTLNVLLSFAQFERDVTGERIRDKIAASKAKGMWMGGVVPLGYDPPDDSGDRRLRVNEAEAVAVRSIFERLIQCRSFYDLQQKLMEDGVRSRSRRARGGAVRAGVPFSRGALRHLLQNKIYLGLICHKGTTYEGRHEAIVDRATFDAVQALLSHRSAAWKRRAPNLERAPLQGRLFDGLGQSMKPVFARRKGRLYGYYVAPKLALGLTGAGRADALTRVPCRPLDDLVRRRLIDLTGVDSEMVSTSMLREVVTRVEVHSDAVQAVFRLSELRRLNASLRDVNELEAKLQLGDRVLAEASRLNHVRISIPVRMKMRGGRTWLEDREATAGAKAKAVRLDAIKRLRAAHVAFKPSCPALARQLPRVRSAQAPLSDIGKFDWVFLAPGIQSAILSARLDPTTISRLKRHASIPLSWAAQRRLLEPNGTMDAPHT</sequence>
<dbReference type="InterPro" id="IPR006119">
    <property type="entry name" value="Resolv_N"/>
</dbReference>
<dbReference type="Gene3D" id="3.90.1750.20">
    <property type="entry name" value="Putative Large Serine Recombinase, Chain B, Domain 2"/>
    <property type="match status" value="1"/>
</dbReference>
<dbReference type="CDD" id="cd00338">
    <property type="entry name" value="Ser_Recombinase"/>
    <property type="match status" value="1"/>
</dbReference>
<evidence type="ECO:0000313" key="4">
    <source>
        <dbReference type="Proteomes" id="UP000566663"/>
    </source>
</evidence>
<dbReference type="AlphaFoldDB" id="A0A7W8HZY4"/>
<dbReference type="PANTHER" id="PTHR30461:SF23">
    <property type="entry name" value="DNA RECOMBINASE-RELATED"/>
    <property type="match status" value="1"/>
</dbReference>
<dbReference type="InterPro" id="IPR036162">
    <property type="entry name" value="Resolvase-like_N_sf"/>
</dbReference>
<dbReference type="SMART" id="SM00857">
    <property type="entry name" value="Resolvase"/>
    <property type="match status" value="1"/>
</dbReference>
<dbReference type="SUPFAM" id="SSF53041">
    <property type="entry name" value="Resolvase-like"/>
    <property type="match status" value="1"/>
</dbReference>
<dbReference type="GO" id="GO:0003677">
    <property type="term" value="F:DNA binding"/>
    <property type="evidence" value="ECO:0007669"/>
    <property type="project" value="InterPro"/>
</dbReference>
<proteinExistence type="predicted"/>
<dbReference type="PANTHER" id="PTHR30461">
    <property type="entry name" value="DNA-INVERTASE FROM LAMBDOID PROPHAGE"/>
    <property type="match status" value="1"/>
</dbReference>
<evidence type="ECO:0000259" key="2">
    <source>
        <dbReference type="PROSITE" id="PS51737"/>
    </source>
</evidence>
<keyword evidence="4" id="KW-1185">Reference proteome</keyword>
<dbReference type="InterPro" id="IPR011109">
    <property type="entry name" value="DNA_bind_recombinase_dom"/>
</dbReference>
<evidence type="ECO:0000313" key="3">
    <source>
        <dbReference type="EMBL" id="MBB5292075.1"/>
    </source>
</evidence>
<dbReference type="Proteomes" id="UP000566663">
    <property type="component" value="Unassembled WGS sequence"/>
</dbReference>
<accession>A0A7W8HZY4</accession>
<feature type="domain" description="Recombinase" evidence="2">
    <location>
        <begin position="168"/>
        <end position="286"/>
    </location>
</feature>
<dbReference type="GO" id="GO:0000150">
    <property type="term" value="F:DNA strand exchange activity"/>
    <property type="evidence" value="ECO:0007669"/>
    <property type="project" value="InterPro"/>
</dbReference>
<dbReference type="InterPro" id="IPR050639">
    <property type="entry name" value="SSR_resolvase"/>
</dbReference>
<name>A0A7W8HZY4_9CAUL</name>
<dbReference type="Gene3D" id="3.40.50.1390">
    <property type="entry name" value="Resolvase, N-terminal catalytic domain"/>
    <property type="match status" value="1"/>
</dbReference>
<dbReference type="InterPro" id="IPR038109">
    <property type="entry name" value="DNA_bind_recomb_sf"/>
</dbReference>
<protein>
    <submittedName>
        <fullName evidence="3">DNA invertase Pin-like site-specific DNA recombinase</fullName>
    </submittedName>
</protein>
<dbReference type="RefSeq" id="WP_183254168.1">
    <property type="nucleotide sequence ID" value="NZ_BAAAFF010000002.1"/>
</dbReference>